<dbReference type="AlphaFoldDB" id="A0A1A0RGA6"/>
<feature type="transmembrane region" description="Helical" evidence="1">
    <location>
        <begin position="15"/>
        <end position="36"/>
    </location>
</feature>
<comment type="caution">
    <text evidence="2">The sequence shown here is derived from an EMBL/GenBank/DDBJ whole genome shotgun (WGS) entry which is preliminary data.</text>
</comment>
<sequence length="466" mass="49763">MCVGSGIAIGAYSGGWFLVLAIVLAALGIAMVAGAFTRSVTAASAGELVPVTVDLIDRSAPAPAIASTLVAGEARPPRDAPFRFHRHANLSRAQIAGIVADGRGELPSEAIGTPGSAAVIEHRPTRAHAPAALTAVAAMWATMLLPPSDIWDLKPLTRSVSTAVPGITSDDPDTKPLWQWYDELLAHLRTESPDLLDALLAIDIRDSYVTATVYLGGDKSRSYEGRTRGWDTTESTTASRARDTFSIGDLQGFSAQDYVSKAMAMLPPDDNKPTRLAISREDDIFGATRPVLIDGWFGDPSVTVMGKTDGTVAPWWPADDVGAGLAQAEAALVARGLSTSEPILKEIELSDDKGGFWLSFFRGDYYYRTHASAGGFTTPDDPMGDDTWSPRFRFTDVSPTVVAQVREDAMRRYGVDPVDRGKAKITIGKWDSNGGDREGQVVIKVNYQDAHGDEAVYALSGEHLAG</sequence>
<keyword evidence="1" id="KW-0472">Membrane</keyword>
<accession>A0A1A0RGA6</accession>
<dbReference type="EMBL" id="LZSO01000009">
    <property type="protein sequence ID" value="OBB33133.1"/>
    <property type="molecule type" value="Genomic_DNA"/>
</dbReference>
<keyword evidence="1" id="KW-0812">Transmembrane</keyword>
<protein>
    <submittedName>
        <fullName evidence="2">Uncharacterized protein</fullName>
    </submittedName>
</protein>
<reference evidence="3" key="1">
    <citation type="submission" date="2016-06" db="EMBL/GenBank/DDBJ databases">
        <authorList>
            <person name="Sutton G."/>
            <person name="Brinkac L."/>
            <person name="Sanka R."/>
            <person name="Adams M."/>
            <person name="Lau E."/>
            <person name="Mehaffy C."/>
            <person name="Tameris M."/>
            <person name="Hatherill M."/>
            <person name="Hanekom W."/>
            <person name="Mahomed H."/>
            <person name="Mcshane H."/>
        </authorList>
    </citation>
    <scope>NUCLEOTIDE SEQUENCE [LARGE SCALE GENOMIC DNA]</scope>
    <source>
        <strain evidence="3">852002-51209_SCH5440388</strain>
    </source>
</reference>
<proteinExistence type="predicted"/>
<evidence type="ECO:0000256" key="1">
    <source>
        <dbReference type="SAM" id="Phobius"/>
    </source>
</evidence>
<organism evidence="2 3">
    <name type="scientific">Mycolicibacterium peregrinum</name>
    <name type="common">Mycobacterium peregrinum</name>
    <dbReference type="NCBI Taxonomy" id="43304"/>
    <lineage>
        <taxon>Bacteria</taxon>
        <taxon>Bacillati</taxon>
        <taxon>Actinomycetota</taxon>
        <taxon>Actinomycetes</taxon>
        <taxon>Mycobacteriales</taxon>
        <taxon>Mycobacteriaceae</taxon>
        <taxon>Mycolicibacterium</taxon>
    </lineage>
</organism>
<evidence type="ECO:0000313" key="3">
    <source>
        <dbReference type="Proteomes" id="UP000093902"/>
    </source>
</evidence>
<evidence type="ECO:0000313" key="2">
    <source>
        <dbReference type="EMBL" id="OBB33133.1"/>
    </source>
</evidence>
<keyword evidence="1" id="KW-1133">Transmembrane helix</keyword>
<dbReference type="Proteomes" id="UP000093902">
    <property type="component" value="Unassembled WGS sequence"/>
</dbReference>
<gene>
    <name evidence="2" type="ORF">A5792_12020</name>
</gene>
<name>A0A1A0RGA6_MYCPR</name>